<keyword evidence="10" id="KW-0675">Receptor</keyword>
<keyword evidence="3" id="KW-0716">Sensory transduction</keyword>
<proteinExistence type="predicted"/>
<dbReference type="Proteomes" id="UP000694892">
    <property type="component" value="Chromosome 3L"/>
</dbReference>
<dbReference type="PRINTS" id="PR00245">
    <property type="entry name" value="OLFACTORYR"/>
</dbReference>
<dbReference type="InterPro" id="IPR000725">
    <property type="entry name" value="Olfact_rcpt"/>
</dbReference>
<evidence type="ECO:0000256" key="9">
    <source>
        <dbReference type="ARBA" id="ARBA00023157"/>
    </source>
</evidence>
<evidence type="ECO:0000256" key="6">
    <source>
        <dbReference type="ARBA" id="ARBA00022989"/>
    </source>
</evidence>
<dbReference type="InterPro" id="IPR050939">
    <property type="entry name" value="Olfactory_GPCR1"/>
</dbReference>
<keyword evidence="7" id="KW-0297">G-protein coupled receptor</keyword>
<evidence type="ECO:0000256" key="3">
    <source>
        <dbReference type="ARBA" id="ARBA00022606"/>
    </source>
</evidence>
<evidence type="ECO:0000313" key="15">
    <source>
        <dbReference type="EMBL" id="OCT90734.1"/>
    </source>
</evidence>
<evidence type="ECO:0000256" key="4">
    <source>
        <dbReference type="ARBA" id="ARBA00022692"/>
    </source>
</evidence>
<feature type="transmembrane region" description="Helical" evidence="13">
    <location>
        <begin position="273"/>
        <end position="292"/>
    </location>
</feature>
<dbReference type="GO" id="GO:0005886">
    <property type="term" value="C:plasma membrane"/>
    <property type="evidence" value="ECO:0007669"/>
    <property type="project" value="UniProtKB-SubCell"/>
</dbReference>
<evidence type="ECO:0000256" key="11">
    <source>
        <dbReference type="ARBA" id="ARBA00023180"/>
    </source>
</evidence>
<dbReference type="GO" id="GO:0004984">
    <property type="term" value="F:olfactory receptor activity"/>
    <property type="evidence" value="ECO:0007669"/>
    <property type="project" value="InterPro"/>
</dbReference>
<accession>A0A974DEW9</accession>
<keyword evidence="8 13" id="KW-0472">Membrane</keyword>
<feature type="transmembrane region" description="Helical" evidence="13">
    <location>
        <begin position="140"/>
        <end position="164"/>
    </location>
</feature>
<evidence type="ECO:0000256" key="1">
    <source>
        <dbReference type="ARBA" id="ARBA00004651"/>
    </source>
</evidence>
<evidence type="ECO:0000256" key="13">
    <source>
        <dbReference type="SAM" id="Phobius"/>
    </source>
</evidence>
<dbReference type="Gene3D" id="1.20.1070.10">
    <property type="entry name" value="Rhodopsin 7-helix transmembrane proteins"/>
    <property type="match status" value="1"/>
</dbReference>
<dbReference type="PRINTS" id="PR00237">
    <property type="entry name" value="GPCRRHODOPSN"/>
</dbReference>
<keyword evidence="2" id="KW-1003">Cell membrane</keyword>
<dbReference type="Pfam" id="PF13853">
    <property type="entry name" value="7tm_4"/>
    <property type="match status" value="1"/>
</dbReference>
<evidence type="ECO:0000256" key="7">
    <source>
        <dbReference type="ARBA" id="ARBA00023040"/>
    </source>
</evidence>
<dbReference type="PROSITE" id="PS50262">
    <property type="entry name" value="G_PROTEIN_RECEP_F1_2"/>
    <property type="match status" value="1"/>
</dbReference>
<dbReference type="PANTHER" id="PTHR24242">
    <property type="entry name" value="G-PROTEIN COUPLED RECEPTOR"/>
    <property type="match status" value="1"/>
</dbReference>
<feature type="transmembrane region" description="Helical" evidence="13">
    <location>
        <begin position="201"/>
        <end position="226"/>
    </location>
</feature>
<keyword evidence="11" id="KW-0325">Glycoprotein</keyword>
<evidence type="ECO:0000259" key="14">
    <source>
        <dbReference type="PROSITE" id="PS50262"/>
    </source>
</evidence>
<sequence length="315" mass="35785">MQQRNQTMITEFFLFGFGNLQSYKNLFFAMCLLVYIMVLTGNVLVIILVADNQSLHLPMYFFLSQLSLTEIIFTTNIVPNMLRLILGGGGTMSVIGCITQFYLLCVPSINECLLLAAMSYDRHVAICNPLRYTSIMTLNVQLLIVFLCWFSGFMMSLLIFVFVYKLEFCSSNIINHFYCDIAPLLELSCSDTFSVELVTSVASMLVVLSPFLFIIIAYISVFLTILKIPSSCGRQKAFSTCSSHLAVVCMYYGTLITIYIYPPANHSLNANKALSLLYTLVTPFFNPIIYSLRNQDIRRALYKSFQKLSQRLVFK</sequence>
<dbReference type="EMBL" id="CM004470">
    <property type="protein sequence ID" value="OCT90734.1"/>
    <property type="molecule type" value="Genomic_DNA"/>
</dbReference>
<evidence type="ECO:0000256" key="8">
    <source>
        <dbReference type="ARBA" id="ARBA00023136"/>
    </source>
</evidence>
<organism evidence="15 16">
    <name type="scientific">Xenopus laevis</name>
    <name type="common">African clawed frog</name>
    <dbReference type="NCBI Taxonomy" id="8355"/>
    <lineage>
        <taxon>Eukaryota</taxon>
        <taxon>Metazoa</taxon>
        <taxon>Chordata</taxon>
        <taxon>Craniata</taxon>
        <taxon>Vertebrata</taxon>
        <taxon>Euteleostomi</taxon>
        <taxon>Amphibia</taxon>
        <taxon>Batrachia</taxon>
        <taxon>Anura</taxon>
        <taxon>Pipoidea</taxon>
        <taxon>Pipidae</taxon>
        <taxon>Xenopodinae</taxon>
        <taxon>Xenopus</taxon>
        <taxon>Xenopus</taxon>
    </lineage>
</organism>
<reference evidence="16" key="1">
    <citation type="journal article" date="2016" name="Nature">
        <title>Genome evolution in the allotetraploid frog Xenopus laevis.</title>
        <authorList>
            <person name="Session A.M."/>
            <person name="Uno Y."/>
            <person name="Kwon T."/>
            <person name="Chapman J.A."/>
            <person name="Toyoda A."/>
            <person name="Takahashi S."/>
            <person name="Fukui A."/>
            <person name="Hikosaka A."/>
            <person name="Suzuki A."/>
            <person name="Kondo M."/>
            <person name="van Heeringen S.J."/>
            <person name="Quigley I."/>
            <person name="Heinz S."/>
            <person name="Ogino H."/>
            <person name="Ochi H."/>
            <person name="Hellsten U."/>
            <person name="Lyons J.B."/>
            <person name="Simakov O."/>
            <person name="Putnam N."/>
            <person name="Stites J."/>
            <person name="Kuroki Y."/>
            <person name="Tanaka T."/>
            <person name="Michiue T."/>
            <person name="Watanabe M."/>
            <person name="Bogdanovic O."/>
            <person name="Lister R."/>
            <person name="Georgiou G."/>
            <person name="Paranjpe S.S."/>
            <person name="van Kruijsbergen I."/>
            <person name="Shu S."/>
            <person name="Carlson J."/>
            <person name="Kinoshita T."/>
            <person name="Ohta Y."/>
            <person name="Mawaribuchi S."/>
            <person name="Jenkins J."/>
            <person name="Grimwood J."/>
            <person name="Schmutz J."/>
            <person name="Mitros T."/>
            <person name="Mozaffari S.V."/>
            <person name="Suzuki Y."/>
            <person name="Haramoto Y."/>
            <person name="Yamamoto T.S."/>
            <person name="Takagi C."/>
            <person name="Heald R."/>
            <person name="Miller K."/>
            <person name="Haudenschild C."/>
            <person name="Kitzman J."/>
            <person name="Nakayama T."/>
            <person name="Izutsu Y."/>
            <person name="Robert J."/>
            <person name="Fortriede J."/>
            <person name="Burns K."/>
            <person name="Lotay V."/>
            <person name="Karimi K."/>
            <person name="Yasuoka Y."/>
            <person name="Dichmann D.S."/>
            <person name="Flajnik M.F."/>
            <person name="Houston D.W."/>
            <person name="Shendure J."/>
            <person name="DuPasquier L."/>
            <person name="Vize P.D."/>
            <person name="Zorn A.M."/>
            <person name="Ito M."/>
            <person name="Marcotte E.M."/>
            <person name="Wallingford J.B."/>
            <person name="Ito Y."/>
            <person name="Asashima M."/>
            <person name="Ueno N."/>
            <person name="Matsuda Y."/>
            <person name="Veenstra G.J."/>
            <person name="Fujiyama A."/>
            <person name="Harland R.M."/>
            <person name="Taira M."/>
            <person name="Rokhsar D.S."/>
        </authorList>
    </citation>
    <scope>NUCLEOTIDE SEQUENCE [LARGE SCALE GENOMIC DNA]</scope>
    <source>
        <strain evidence="16">J</strain>
    </source>
</reference>
<keyword evidence="12" id="KW-0807">Transducer</keyword>
<dbReference type="GO" id="GO:0004930">
    <property type="term" value="F:G protein-coupled receptor activity"/>
    <property type="evidence" value="ECO:0007669"/>
    <property type="project" value="UniProtKB-KW"/>
</dbReference>
<keyword evidence="4 13" id="KW-0812">Transmembrane</keyword>
<feature type="transmembrane region" description="Helical" evidence="13">
    <location>
        <begin position="26"/>
        <end position="50"/>
    </location>
</feature>
<feature type="transmembrane region" description="Helical" evidence="13">
    <location>
        <begin position="84"/>
        <end position="105"/>
    </location>
</feature>
<protein>
    <recommendedName>
        <fullName evidence="14">G-protein coupled receptors family 1 profile domain-containing protein</fullName>
    </recommendedName>
</protein>
<dbReference type="FunFam" id="1.20.1070.10:FF:000010">
    <property type="entry name" value="Olfactory receptor"/>
    <property type="match status" value="1"/>
</dbReference>
<evidence type="ECO:0000256" key="2">
    <source>
        <dbReference type="ARBA" id="ARBA00022475"/>
    </source>
</evidence>
<keyword evidence="5" id="KW-0552">Olfaction</keyword>
<dbReference type="InterPro" id="IPR000276">
    <property type="entry name" value="GPCR_Rhodpsn"/>
</dbReference>
<keyword evidence="9" id="KW-1015">Disulfide bond</keyword>
<feature type="domain" description="G-protein coupled receptors family 1 profile" evidence="14">
    <location>
        <begin position="41"/>
        <end position="290"/>
    </location>
</feature>
<dbReference type="AlphaFoldDB" id="A0A974DEW9"/>
<dbReference type="InterPro" id="IPR017452">
    <property type="entry name" value="GPCR_Rhodpsn_7TM"/>
</dbReference>
<evidence type="ECO:0000256" key="5">
    <source>
        <dbReference type="ARBA" id="ARBA00022725"/>
    </source>
</evidence>
<gene>
    <name evidence="15" type="ORF">XELAEV_18019351mg</name>
</gene>
<keyword evidence="6 13" id="KW-1133">Transmembrane helix</keyword>
<evidence type="ECO:0000256" key="12">
    <source>
        <dbReference type="ARBA" id="ARBA00023224"/>
    </source>
</evidence>
<name>A0A974DEW9_XENLA</name>
<comment type="subcellular location">
    <subcellularLocation>
        <location evidence="1">Cell membrane</location>
        <topology evidence="1">Multi-pass membrane protein</topology>
    </subcellularLocation>
</comment>
<dbReference type="OMA" id="IMALMSN"/>
<evidence type="ECO:0000313" key="16">
    <source>
        <dbReference type="Proteomes" id="UP000694892"/>
    </source>
</evidence>
<dbReference type="SUPFAM" id="SSF81321">
    <property type="entry name" value="Family A G protein-coupled receptor-like"/>
    <property type="match status" value="1"/>
</dbReference>
<dbReference type="PANTHER" id="PTHR24242:SF408">
    <property type="entry name" value="OLFACTORY RECEPTOR 11A1-LIKE"/>
    <property type="match status" value="1"/>
</dbReference>
<evidence type="ECO:0000256" key="10">
    <source>
        <dbReference type="ARBA" id="ARBA00023170"/>
    </source>
</evidence>
<feature type="transmembrane region" description="Helical" evidence="13">
    <location>
        <begin position="238"/>
        <end position="261"/>
    </location>
</feature>